<comment type="cofactor">
    <cofactor evidence="2">
        <name>Mg(2+)</name>
        <dbReference type="ChEBI" id="CHEBI:18420"/>
    </cofactor>
</comment>
<dbReference type="InterPro" id="IPR052170">
    <property type="entry name" value="M29_Exopeptidase"/>
</dbReference>
<evidence type="ECO:0000256" key="6">
    <source>
        <dbReference type="ARBA" id="ARBA00022670"/>
    </source>
</evidence>
<dbReference type="InterPro" id="IPR000787">
    <property type="entry name" value="Peptidase_M29"/>
</dbReference>
<comment type="cofactor">
    <cofactor evidence="1">
        <name>Co(2+)</name>
        <dbReference type="ChEBI" id="CHEBI:48828"/>
    </cofactor>
</comment>
<evidence type="ECO:0000256" key="10">
    <source>
        <dbReference type="SAM" id="SignalP"/>
    </source>
</evidence>
<evidence type="ECO:0008006" key="13">
    <source>
        <dbReference type="Google" id="ProtNLM"/>
    </source>
</evidence>
<evidence type="ECO:0000256" key="7">
    <source>
        <dbReference type="ARBA" id="ARBA00022723"/>
    </source>
</evidence>
<evidence type="ECO:0000256" key="5">
    <source>
        <dbReference type="ARBA" id="ARBA00022438"/>
    </source>
</evidence>
<sequence length="427" mass="44990">MTGGVTGCANPKIIFLLFNPVTILKNFTQIACAAALLLSAGSAFGQDYEKIAKQIVNTSAGVKPGEAVIISGGQHTMPLMEAIAVEVARAGGQPRMWVQTDKVVRAVNLETPEEAIQANKFSNMSLQADVFIGLPTVEDGRAVVTGISTARRAKFGQVAAASGYQQKLDASMQRGVYVTYPSKSYAAAQQLDYAGYEQMIWGSIGADYSAIAVQAEQMKQLLATGKKMHITSPEGTDLTVDLGSRPVFADDGVLSAADQQEKLIYNRTANLPGGLVYGTFQETSATGRLAVANDNVSDGKPLKGFKADLKNGQVENVQAEVGADAFKAQMAAYGAPGLQVDKFSIGLNPLMKTDNAKAYHPATAAGMVYVNTGNNALYGGQNKTPGGYSFPIINATVEIDGKTIVRNGQLVSPTMASTKSAAKKSRK</sequence>
<evidence type="ECO:0000256" key="2">
    <source>
        <dbReference type="ARBA" id="ARBA00001946"/>
    </source>
</evidence>
<gene>
    <name evidence="11" type="ORF">BEN48_03465</name>
</gene>
<protein>
    <recommendedName>
        <fullName evidence="13">Leucyl aminopeptidase</fullName>
    </recommendedName>
</protein>
<evidence type="ECO:0000313" key="12">
    <source>
        <dbReference type="Proteomes" id="UP000177791"/>
    </source>
</evidence>
<keyword evidence="9" id="KW-0482">Metalloprotease</keyword>
<feature type="signal peptide" evidence="10">
    <location>
        <begin position="1"/>
        <end position="45"/>
    </location>
</feature>
<comment type="caution">
    <text evidence="11">The sequence shown here is derived from an EMBL/GenBank/DDBJ whole genome shotgun (WGS) entry which is preliminary data.</text>
</comment>
<keyword evidence="5" id="KW-0031">Aminopeptidase</keyword>
<evidence type="ECO:0000256" key="3">
    <source>
        <dbReference type="ARBA" id="ARBA00001947"/>
    </source>
</evidence>
<evidence type="ECO:0000256" key="8">
    <source>
        <dbReference type="ARBA" id="ARBA00022801"/>
    </source>
</evidence>
<evidence type="ECO:0000256" key="4">
    <source>
        <dbReference type="ARBA" id="ARBA00008236"/>
    </source>
</evidence>
<dbReference type="InterPro" id="IPR035097">
    <property type="entry name" value="M29_N-terminal"/>
</dbReference>
<reference evidence="11 12" key="1">
    <citation type="submission" date="2016-08" db="EMBL/GenBank/DDBJ databases">
        <title>Hymenobacter coccineus sp. nov., Hymenobacter lapidarius sp. nov. and Hymenobacter glacialis sp. nov., isolated from Antarctic soil.</title>
        <authorList>
            <person name="Sedlacek I."/>
            <person name="Kralova S."/>
            <person name="Kyrova K."/>
            <person name="Maslanova I."/>
            <person name="Stankova E."/>
            <person name="Vrbovska V."/>
            <person name="Nemec M."/>
            <person name="Bartak M."/>
            <person name="Svec P."/>
            <person name="Busse H.-J."/>
            <person name="Pantucek R."/>
        </authorList>
    </citation>
    <scope>NUCLEOTIDE SEQUENCE [LARGE SCALE GENOMIC DNA]</scope>
    <source>
        <strain evidence="11 12">CCM 8648</strain>
    </source>
</reference>
<keyword evidence="10" id="KW-0732">Signal</keyword>
<comment type="cofactor">
    <cofactor evidence="3">
        <name>Zn(2+)</name>
        <dbReference type="ChEBI" id="CHEBI:29105"/>
    </cofactor>
</comment>
<dbReference type="PANTHER" id="PTHR34448">
    <property type="entry name" value="AMINOPEPTIDASE"/>
    <property type="match status" value="1"/>
</dbReference>
<evidence type="ECO:0000256" key="9">
    <source>
        <dbReference type="ARBA" id="ARBA00023049"/>
    </source>
</evidence>
<dbReference type="STRING" id="1908236.BEN48_03465"/>
<evidence type="ECO:0000256" key="1">
    <source>
        <dbReference type="ARBA" id="ARBA00001941"/>
    </source>
</evidence>
<dbReference type="EMBL" id="MDZC01000079">
    <property type="protein sequence ID" value="OGX83833.1"/>
    <property type="molecule type" value="Genomic_DNA"/>
</dbReference>
<dbReference type="PANTHER" id="PTHR34448:SF1">
    <property type="entry name" value="BLL6088 PROTEIN"/>
    <property type="match status" value="1"/>
</dbReference>
<keyword evidence="12" id="KW-1185">Reference proteome</keyword>
<dbReference type="SUPFAM" id="SSF144052">
    <property type="entry name" value="Thermophilic metalloprotease-like"/>
    <property type="match status" value="1"/>
</dbReference>
<comment type="similarity">
    <text evidence="4">Belongs to the peptidase M29 family.</text>
</comment>
<dbReference type="GO" id="GO:0046872">
    <property type="term" value="F:metal ion binding"/>
    <property type="evidence" value="ECO:0007669"/>
    <property type="project" value="UniProtKB-KW"/>
</dbReference>
<accession>A0A1G1SYZ2</accession>
<dbReference type="AlphaFoldDB" id="A0A1G1SYZ2"/>
<dbReference type="GO" id="GO:0004177">
    <property type="term" value="F:aminopeptidase activity"/>
    <property type="evidence" value="ECO:0007669"/>
    <property type="project" value="UniProtKB-KW"/>
</dbReference>
<keyword evidence="8" id="KW-0378">Hydrolase</keyword>
<dbReference type="GO" id="GO:0008237">
    <property type="term" value="F:metallopeptidase activity"/>
    <property type="evidence" value="ECO:0007669"/>
    <property type="project" value="UniProtKB-KW"/>
</dbReference>
<feature type="chain" id="PRO_5009578580" description="Leucyl aminopeptidase" evidence="10">
    <location>
        <begin position="46"/>
        <end position="427"/>
    </location>
</feature>
<proteinExistence type="inferred from homology"/>
<keyword evidence="7" id="KW-0479">Metal-binding</keyword>
<dbReference type="GO" id="GO:0006508">
    <property type="term" value="P:proteolysis"/>
    <property type="evidence" value="ECO:0007669"/>
    <property type="project" value="UniProtKB-KW"/>
</dbReference>
<dbReference type="Proteomes" id="UP000177791">
    <property type="component" value="Unassembled WGS sequence"/>
</dbReference>
<name>A0A1G1SYZ2_9BACT</name>
<organism evidence="11 12">
    <name type="scientific">Hymenobacter glacialis</name>
    <dbReference type="NCBI Taxonomy" id="1908236"/>
    <lineage>
        <taxon>Bacteria</taxon>
        <taxon>Pseudomonadati</taxon>
        <taxon>Bacteroidota</taxon>
        <taxon>Cytophagia</taxon>
        <taxon>Cytophagales</taxon>
        <taxon>Hymenobacteraceae</taxon>
        <taxon>Hymenobacter</taxon>
    </lineage>
</organism>
<evidence type="ECO:0000313" key="11">
    <source>
        <dbReference type="EMBL" id="OGX83833.1"/>
    </source>
</evidence>
<dbReference type="Gene3D" id="3.40.1830.10">
    <property type="entry name" value="Thermophilic metalloprotease (M29)"/>
    <property type="match status" value="1"/>
</dbReference>
<dbReference type="Pfam" id="PF02073">
    <property type="entry name" value="Peptidase_M29"/>
    <property type="match status" value="1"/>
</dbReference>
<keyword evidence="6" id="KW-0645">Protease</keyword>